<evidence type="ECO:0000313" key="2">
    <source>
        <dbReference type="Proteomes" id="UP000316621"/>
    </source>
</evidence>
<keyword evidence="2" id="KW-1185">Reference proteome</keyword>
<dbReference type="EMBL" id="CM010723">
    <property type="protein sequence ID" value="RZC76312.1"/>
    <property type="molecule type" value="Genomic_DNA"/>
</dbReference>
<feature type="non-terminal residue" evidence="1">
    <location>
        <position position="80"/>
    </location>
</feature>
<protein>
    <submittedName>
        <fullName evidence="1">Uncharacterized protein</fullName>
    </submittedName>
</protein>
<gene>
    <name evidence="1" type="ORF">C5167_002308</name>
</gene>
<dbReference type="AlphaFoldDB" id="A0A4Y7KV96"/>
<name>A0A4Y7KV96_PAPSO</name>
<organism evidence="1 2">
    <name type="scientific">Papaver somniferum</name>
    <name type="common">Opium poppy</name>
    <dbReference type="NCBI Taxonomy" id="3469"/>
    <lineage>
        <taxon>Eukaryota</taxon>
        <taxon>Viridiplantae</taxon>
        <taxon>Streptophyta</taxon>
        <taxon>Embryophyta</taxon>
        <taxon>Tracheophyta</taxon>
        <taxon>Spermatophyta</taxon>
        <taxon>Magnoliopsida</taxon>
        <taxon>Ranunculales</taxon>
        <taxon>Papaveraceae</taxon>
        <taxon>Papaveroideae</taxon>
        <taxon>Papaver</taxon>
    </lineage>
</organism>
<evidence type="ECO:0000313" key="1">
    <source>
        <dbReference type="EMBL" id="RZC76312.1"/>
    </source>
</evidence>
<dbReference type="Proteomes" id="UP000316621">
    <property type="component" value="Chromosome 9"/>
</dbReference>
<proteinExistence type="predicted"/>
<sequence length="80" mass="9003">MMSCLMINPQLCIQFCSHLTAPRRDSIGPKIFDSQARKASKHLSDRRNINSLVDPALNDQTKTRTTISKSFMKSSRGCSM</sequence>
<reference evidence="1 2" key="1">
    <citation type="journal article" date="2018" name="Science">
        <title>The opium poppy genome and morphinan production.</title>
        <authorList>
            <person name="Guo L."/>
            <person name="Winzer T."/>
            <person name="Yang X."/>
            <person name="Li Y."/>
            <person name="Ning Z."/>
            <person name="He Z."/>
            <person name="Teodor R."/>
            <person name="Lu Y."/>
            <person name="Bowser T.A."/>
            <person name="Graham I.A."/>
            <person name="Ye K."/>
        </authorList>
    </citation>
    <scope>NUCLEOTIDE SEQUENCE [LARGE SCALE GENOMIC DNA]</scope>
    <source>
        <strain evidence="2">cv. HN1</strain>
        <tissue evidence="1">Leaves</tissue>
    </source>
</reference>
<accession>A0A4Y7KV96</accession>
<dbReference type="Gramene" id="RZC76312">
    <property type="protein sequence ID" value="RZC76312"/>
    <property type="gene ID" value="C5167_002308"/>
</dbReference>